<dbReference type="AlphaFoldDB" id="V6LZ38"/>
<organism evidence="1">
    <name type="scientific">Spironucleus salmonicida</name>
    <dbReference type="NCBI Taxonomy" id="348837"/>
    <lineage>
        <taxon>Eukaryota</taxon>
        <taxon>Metamonada</taxon>
        <taxon>Diplomonadida</taxon>
        <taxon>Hexamitidae</taxon>
        <taxon>Hexamitinae</taxon>
        <taxon>Spironucleus</taxon>
    </lineage>
</organism>
<proteinExistence type="predicted"/>
<protein>
    <submittedName>
        <fullName evidence="1">Uncharacterized protein</fullName>
    </submittedName>
</protein>
<name>V6LZ38_9EUKA</name>
<dbReference type="EMBL" id="AUWU02000001">
    <property type="protein sequence ID" value="KAH0577342.1"/>
    <property type="molecule type" value="Genomic_DNA"/>
</dbReference>
<evidence type="ECO:0000313" key="3">
    <source>
        <dbReference type="Proteomes" id="UP000018208"/>
    </source>
</evidence>
<evidence type="ECO:0000313" key="1">
    <source>
        <dbReference type="EMBL" id="EST49543.1"/>
    </source>
</evidence>
<gene>
    <name evidence="1" type="ORF">SS50377_10147</name>
    <name evidence="2" type="ORF">SS50377_20694</name>
</gene>
<keyword evidence="3" id="KW-1185">Reference proteome</keyword>
<reference evidence="1 2" key="1">
    <citation type="journal article" date="2014" name="PLoS Genet.">
        <title>The Genome of Spironucleus salmonicida Highlights a Fish Pathogen Adapted to Fluctuating Environments.</title>
        <authorList>
            <person name="Xu F."/>
            <person name="Jerlstrom-Hultqvist J."/>
            <person name="Einarsson E."/>
            <person name="Astvaldsson A."/>
            <person name="Svard S.G."/>
            <person name="Andersson J.O."/>
        </authorList>
    </citation>
    <scope>NUCLEOTIDE SEQUENCE</scope>
    <source>
        <strain evidence="2">ATCC 50377</strain>
    </source>
</reference>
<sequence length="73" mass="8538">MEELAEQYEALLSRPVVTVGSLLAELHVRTDELKRMRRQVSTLTHNVEQIKKMQQIIFGNQVRTFRNVQSTIK</sequence>
<reference evidence="2" key="2">
    <citation type="submission" date="2020-12" db="EMBL/GenBank/DDBJ databases">
        <title>New Spironucleus salmonicida genome in near-complete chromosomes.</title>
        <authorList>
            <person name="Xu F."/>
            <person name="Kurt Z."/>
            <person name="Jimenez-Gonzalez A."/>
            <person name="Astvaldsson A."/>
            <person name="Andersson J.O."/>
            <person name="Svard S.G."/>
        </authorList>
    </citation>
    <scope>NUCLEOTIDE SEQUENCE</scope>
    <source>
        <strain evidence="2">ATCC 50377</strain>
    </source>
</reference>
<dbReference type="Proteomes" id="UP000018208">
    <property type="component" value="Unassembled WGS sequence"/>
</dbReference>
<dbReference type="VEuPathDB" id="GiardiaDB:SS50377_20694"/>
<evidence type="ECO:0000313" key="2">
    <source>
        <dbReference type="EMBL" id="KAH0577342.1"/>
    </source>
</evidence>
<accession>V6LZ38</accession>
<dbReference type="EMBL" id="KI545949">
    <property type="protein sequence ID" value="EST49543.1"/>
    <property type="molecule type" value="Genomic_DNA"/>
</dbReference>